<organism evidence="5 6">
    <name type="scientific">Alienimonas chondri</name>
    <dbReference type="NCBI Taxonomy" id="2681879"/>
    <lineage>
        <taxon>Bacteria</taxon>
        <taxon>Pseudomonadati</taxon>
        <taxon>Planctomycetota</taxon>
        <taxon>Planctomycetia</taxon>
        <taxon>Planctomycetales</taxon>
        <taxon>Planctomycetaceae</taxon>
        <taxon>Alienimonas</taxon>
    </lineage>
</organism>
<evidence type="ECO:0000256" key="1">
    <source>
        <dbReference type="ARBA" id="ARBA00022603"/>
    </source>
</evidence>
<comment type="caution">
    <text evidence="5">The sequence shown here is derived from an EMBL/GenBank/DDBJ whole genome shotgun (WGS) entry which is preliminary data.</text>
</comment>
<keyword evidence="6" id="KW-1185">Reference proteome</keyword>
<dbReference type="Gene3D" id="3.40.50.150">
    <property type="entry name" value="Vaccinia Virus protein VP39"/>
    <property type="match status" value="1"/>
</dbReference>
<gene>
    <name evidence="5" type="ORF">LzC2_24030</name>
</gene>
<proteinExistence type="predicted"/>
<evidence type="ECO:0000256" key="3">
    <source>
        <dbReference type="ARBA" id="ARBA00022691"/>
    </source>
</evidence>
<dbReference type="PANTHER" id="PTHR43464">
    <property type="entry name" value="METHYLTRANSFERASE"/>
    <property type="match status" value="1"/>
</dbReference>
<evidence type="ECO:0000259" key="4">
    <source>
        <dbReference type="Pfam" id="PF08241"/>
    </source>
</evidence>
<dbReference type="PANTHER" id="PTHR43464:SF19">
    <property type="entry name" value="UBIQUINONE BIOSYNTHESIS O-METHYLTRANSFERASE, MITOCHONDRIAL"/>
    <property type="match status" value="1"/>
</dbReference>
<reference evidence="5 6" key="1">
    <citation type="journal article" date="2020" name="Syst. Appl. Microbiol.">
        <title>Alienimonas chondri sp. nov., a novel planctomycete isolated from the biofilm of the red alga Chondrus crispus.</title>
        <authorList>
            <person name="Vitorino I."/>
            <person name="Albuquerque L."/>
            <person name="Wiegand S."/>
            <person name="Kallscheuer N."/>
            <person name="da Costa M.S."/>
            <person name="Lobo-da-Cunha A."/>
            <person name="Jogler C."/>
            <person name="Lage O.M."/>
        </authorList>
    </citation>
    <scope>NUCLEOTIDE SEQUENCE [LARGE SCALE GENOMIC DNA]</scope>
    <source>
        <strain evidence="5 6">LzC2</strain>
    </source>
</reference>
<keyword evidence="2" id="KW-0808">Transferase</keyword>
<evidence type="ECO:0000313" key="6">
    <source>
        <dbReference type="Proteomes" id="UP000609651"/>
    </source>
</evidence>
<keyword evidence="3" id="KW-0949">S-adenosyl-L-methionine</keyword>
<keyword evidence="1" id="KW-0489">Methyltransferase</keyword>
<dbReference type="SUPFAM" id="SSF53335">
    <property type="entry name" value="S-adenosyl-L-methionine-dependent methyltransferases"/>
    <property type="match status" value="1"/>
</dbReference>
<dbReference type="Proteomes" id="UP000609651">
    <property type="component" value="Unassembled WGS sequence"/>
</dbReference>
<dbReference type="EMBL" id="WTPX01000072">
    <property type="protein sequence ID" value="NNJ26320.1"/>
    <property type="molecule type" value="Genomic_DNA"/>
</dbReference>
<dbReference type="InterPro" id="IPR013216">
    <property type="entry name" value="Methyltransf_11"/>
</dbReference>
<dbReference type="CDD" id="cd02440">
    <property type="entry name" value="AdoMet_MTases"/>
    <property type="match status" value="1"/>
</dbReference>
<dbReference type="InterPro" id="IPR029063">
    <property type="entry name" value="SAM-dependent_MTases_sf"/>
</dbReference>
<name>A0ABX1VE01_9PLAN</name>
<accession>A0ABX1VE01</accession>
<feature type="domain" description="Methyltransferase type 11" evidence="4">
    <location>
        <begin position="105"/>
        <end position="215"/>
    </location>
</feature>
<evidence type="ECO:0000256" key="2">
    <source>
        <dbReference type="ARBA" id="ARBA00022679"/>
    </source>
</evidence>
<sequence>MSAASLRLAAAEASAGLLRCPPAEVKEAGPGNLAGVVWRQWRTERALAARGIEFRSADPAQVEAAYAAMTAEEFNAVNGRQAWANWRTIPASLDGLLPDEPVRALDLGCGTGRSTAVLAYCLPDGSTVTGIEFAVPLVEVARGREYPNRSGRCTVRFAAGSVCGPLTNADGETIADGSIDCVNSSGLLGHHLAGDDLQACLNEVARVLTANGVAALDPGPGLSSATLKRAMAERGFQFVRRTRSNPLDRCGQAVFIKQASEGA</sequence>
<protein>
    <recommendedName>
        <fullName evidence="4">Methyltransferase type 11 domain-containing protein</fullName>
    </recommendedName>
</protein>
<dbReference type="Pfam" id="PF08241">
    <property type="entry name" value="Methyltransf_11"/>
    <property type="match status" value="1"/>
</dbReference>
<dbReference type="RefSeq" id="WP_171187237.1">
    <property type="nucleotide sequence ID" value="NZ_WTPX01000072.1"/>
</dbReference>
<evidence type="ECO:0000313" key="5">
    <source>
        <dbReference type="EMBL" id="NNJ26320.1"/>
    </source>
</evidence>